<evidence type="ECO:0000256" key="12">
    <source>
        <dbReference type="SAM" id="SignalP"/>
    </source>
</evidence>
<dbReference type="PANTHER" id="PTHR37981:SF1">
    <property type="entry name" value="SGNH HYDROLASE-TYPE ESTERASE DOMAIN-CONTAINING PROTEIN"/>
    <property type="match status" value="1"/>
</dbReference>
<name>A0A0T6LUC2_WENVI</name>
<dbReference type="FunFam" id="3.40.50.1110:FF:000018">
    <property type="entry name" value="Lipase 1"/>
    <property type="match status" value="1"/>
</dbReference>
<dbReference type="InterPro" id="IPR037460">
    <property type="entry name" value="SEST-like"/>
</dbReference>
<keyword evidence="12" id="KW-0732">Signal</keyword>
<evidence type="ECO:0000256" key="6">
    <source>
        <dbReference type="ARBA" id="ARBA00022801"/>
    </source>
</evidence>
<evidence type="ECO:0000256" key="4">
    <source>
        <dbReference type="ARBA" id="ARBA00013279"/>
    </source>
</evidence>
<feature type="signal peptide" evidence="12">
    <location>
        <begin position="1"/>
        <end position="29"/>
    </location>
</feature>
<evidence type="ECO:0000256" key="1">
    <source>
        <dbReference type="ARBA" id="ARBA00001024"/>
    </source>
</evidence>
<dbReference type="Proteomes" id="UP000050867">
    <property type="component" value="Unassembled WGS sequence"/>
</dbReference>
<accession>A0A0T6LUC2</accession>
<keyword evidence="9 11" id="KW-1015">Disulfide bond</keyword>
<sequence>MRLSRIVSALSALAMGATLSVVGVQSAQASTATTTAATNYVALGDSYSSGVGAGSYYGDSGDCKRSPNAYPVKWAAAKGASLSFTACSGAVTGDVLANQLGPLNTSTNLVSISIGGNDIGFADVMTTCVLNSESTCLSRINEARAAATNVLPGKLDQTYATIKNRAPYAKVVVMGYPRLYKLNGDCIFGLTETERTALNSASDYLNTVISGRASAAGFSFGDVRGNFTGHEICSGDSWIHSVTWPIGDSYHPTAAGQAGGYLPVFTTKAG</sequence>
<feature type="disulfide bond" evidence="11">
    <location>
        <begin position="128"/>
        <end position="136"/>
    </location>
</feature>
<comment type="similarity">
    <text evidence="2">Belongs to the 'GDSL' lipolytic enzyme family.</text>
</comment>
<dbReference type="RefSeq" id="WP_018382907.1">
    <property type="nucleotide sequence ID" value="NZ_LLZU01000011.1"/>
</dbReference>
<dbReference type="InterPro" id="IPR036514">
    <property type="entry name" value="SGNH_hydro_sf"/>
</dbReference>
<comment type="subunit">
    <text evidence="3">Monomer.</text>
</comment>
<proteinExistence type="inferred from homology"/>
<dbReference type="STRING" id="76728.AQ490_20090"/>
<evidence type="ECO:0000256" key="3">
    <source>
        <dbReference type="ARBA" id="ARBA00011245"/>
    </source>
</evidence>
<dbReference type="AlphaFoldDB" id="A0A0T6LUC2"/>
<evidence type="ECO:0000256" key="2">
    <source>
        <dbReference type="ARBA" id="ARBA00008668"/>
    </source>
</evidence>
<dbReference type="InterPro" id="IPR013830">
    <property type="entry name" value="SGNH_hydro"/>
</dbReference>
<dbReference type="GO" id="GO:0004806">
    <property type="term" value="F:triacylglycerol lipase activity"/>
    <property type="evidence" value="ECO:0007669"/>
    <property type="project" value="UniProtKB-EC"/>
</dbReference>
<keyword evidence="7" id="KW-0442">Lipid degradation</keyword>
<organism evidence="14 15">
    <name type="scientific">Wenjunlia vitaminophila</name>
    <name type="common">Streptomyces vitaminophilus</name>
    <dbReference type="NCBI Taxonomy" id="76728"/>
    <lineage>
        <taxon>Bacteria</taxon>
        <taxon>Bacillati</taxon>
        <taxon>Actinomycetota</taxon>
        <taxon>Actinomycetes</taxon>
        <taxon>Kitasatosporales</taxon>
        <taxon>Streptomycetaceae</taxon>
        <taxon>Wenjunlia</taxon>
    </lineage>
</organism>
<dbReference type="PANTHER" id="PTHR37981">
    <property type="entry name" value="LIPASE 2"/>
    <property type="match status" value="1"/>
</dbReference>
<feature type="disulfide bond" evidence="11">
    <location>
        <begin position="186"/>
        <end position="233"/>
    </location>
</feature>
<gene>
    <name evidence="14" type="ORF">AQ490_20090</name>
</gene>
<dbReference type="CDD" id="cd01823">
    <property type="entry name" value="SEST_like"/>
    <property type="match status" value="1"/>
</dbReference>
<feature type="domain" description="SGNH hydrolase-type esterase" evidence="13">
    <location>
        <begin position="42"/>
        <end position="258"/>
    </location>
</feature>
<dbReference type="eggNOG" id="COG2755">
    <property type="taxonomic scope" value="Bacteria"/>
</dbReference>
<evidence type="ECO:0000256" key="11">
    <source>
        <dbReference type="PIRSR" id="PIRSR637460-2"/>
    </source>
</evidence>
<dbReference type="GO" id="GO:0019433">
    <property type="term" value="P:triglyceride catabolic process"/>
    <property type="evidence" value="ECO:0007669"/>
    <property type="project" value="TreeGrafter"/>
</dbReference>
<dbReference type="EMBL" id="LLZU01000011">
    <property type="protein sequence ID" value="KRV49620.1"/>
    <property type="molecule type" value="Genomic_DNA"/>
</dbReference>
<feature type="active site" evidence="10">
    <location>
        <position position="251"/>
    </location>
</feature>
<feature type="chain" id="PRO_5006670687" description="triacylglycerol lipase" evidence="12">
    <location>
        <begin position="30"/>
        <end position="270"/>
    </location>
</feature>
<comment type="catalytic activity">
    <reaction evidence="1">
        <text>a triacylglycerol + H2O = a diacylglycerol + a fatty acid + H(+)</text>
        <dbReference type="Rhea" id="RHEA:12044"/>
        <dbReference type="ChEBI" id="CHEBI:15377"/>
        <dbReference type="ChEBI" id="CHEBI:15378"/>
        <dbReference type="ChEBI" id="CHEBI:17855"/>
        <dbReference type="ChEBI" id="CHEBI:18035"/>
        <dbReference type="ChEBI" id="CHEBI:28868"/>
        <dbReference type="EC" id="3.1.1.3"/>
    </reaction>
</comment>
<keyword evidence="15" id="KW-1185">Reference proteome</keyword>
<evidence type="ECO:0000256" key="5">
    <source>
        <dbReference type="ARBA" id="ARBA00022487"/>
    </source>
</evidence>
<feature type="active site" description="Nucleophile" evidence="10">
    <location>
        <position position="46"/>
    </location>
</feature>
<dbReference type="SUPFAM" id="SSF52266">
    <property type="entry name" value="SGNH hydrolase"/>
    <property type="match status" value="1"/>
</dbReference>
<protein>
    <recommendedName>
        <fullName evidence="4">triacylglycerol lipase</fullName>
        <ecNumber evidence="4">3.1.1.3</ecNumber>
    </recommendedName>
</protein>
<keyword evidence="5" id="KW-0719">Serine esterase</keyword>
<evidence type="ECO:0000256" key="10">
    <source>
        <dbReference type="PIRSR" id="PIRSR637460-1"/>
    </source>
</evidence>
<reference evidence="14 15" key="1">
    <citation type="submission" date="2015-10" db="EMBL/GenBank/DDBJ databases">
        <title>Draft genome sequence of pyrrolomycin-producing Streptomyces vitaminophilus.</title>
        <authorList>
            <person name="Graham D.E."/>
            <person name="Mahan K.M."/>
            <person name="Klingeman D.M."/>
            <person name="Hettich R.L."/>
            <person name="Parry R.J."/>
        </authorList>
    </citation>
    <scope>NUCLEOTIDE SEQUENCE [LARGE SCALE GENOMIC DNA]</scope>
    <source>
        <strain evidence="14 15">ATCC 31673</strain>
    </source>
</reference>
<evidence type="ECO:0000313" key="14">
    <source>
        <dbReference type="EMBL" id="KRV49620.1"/>
    </source>
</evidence>
<comment type="caution">
    <text evidence="14">The sequence shown here is derived from an EMBL/GenBank/DDBJ whole genome shotgun (WGS) entry which is preliminary data.</text>
</comment>
<dbReference type="EC" id="3.1.1.3" evidence="4"/>
<evidence type="ECO:0000259" key="13">
    <source>
        <dbReference type="Pfam" id="PF13472"/>
    </source>
</evidence>
<keyword evidence="6" id="KW-0378">Hydrolase</keyword>
<evidence type="ECO:0000256" key="8">
    <source>
        <dbReference type="ARBA" id="ARBA00023098"/>
    </source>
</evidence>
<dbReference type="GO" id="GO:0106435">
    <property type="term" value="F:carboxylesterase activity"/>
    <property type="evidence" value="ECO:0007669"/>
    <property type="project" value="UniProtKB-ARBA"/>
</dbReference>
<feature type="disulfide bond" evidence="11">
    <location>
        <begin position="63"/>
        <end position="87"/>
    </location>
</feature>
<keyword evidence="8" id="KW-0443">Lipid metabolism</keyword>
<dbReference type="Gene3D" id="3.40.50.1110">
    <property type="entry name" value="SGNH hydrolase"/>
    <property type="match status" value="1"/>
</dbReference>
<evidence type="ECO:0000256" key="7">
    <source>
        <dbReference type="ARBA" id="ARBA00022963"/>
    </source>
</evidence>
<dbReference type="Pfam" id="PF13472">
    <property type="entry name" value="Lipase_GDSL_2"/>
    <property type="match status" value="1"/>
</dbReference>
<evidence type="ECO:0000256" key="9">
    <source>
        <dbReference type="ARBA" id="ARBA00023157"/>
    </source>
</evidence>
<evidence type="ECO:0000313" key="15">
    <source>
        <dbReference type="Proteomes" id="UP000050867"/>
    </source>
</evidence>
<dbReference type="OrthoDB" id="5503950at2"/>